<evidence type="ECO:0000256" key="2">
    <source>
        <dbReference type="ARBA" id="ARBA00023186"/>
    </source>
</evidence>
<comment type="similarity">
    <text evidence="1">Belongs to the prefoldin subunit alpha family.</text>
</comment>
<keyword evidence="2" id="KW-0143">Chaperone</keyword>
<dbReference type="Proteomes" id="UP001474421">
    <property type="component" value="Unassembled WGS sequence"/>
</dbReference>
<comment type="function">
    <text evidence="3">Binds specifically to cytosolic chaperonin (c-CPN) and transfers target proteins to it. Binds to nascent polypeptide chain and promotes folding in an environment in which there are many competing pathways for nonnative proteins.</text>
</comment>
<dbReference type="InterPro" id="IPR004127">
    <property type="entry name" value="Prefoldin_subunit_alpha"/>
</dbReference>
<dbReference type="GO" id="GO:0007017">
    <property type="term" value="P:microtubule-based process"/>
    <property type="evidence" value="ECO:0007669"/>
    <property type="project" value="TreeGrafter"/>
</dbReference>
<evidence type="ECO:0000313" key="9">
    <source>
        <dbReference type="Proteomes" id="UP001474421"/>
    </source>
</evidence>
<dbReference type="SUPFAM" id="SSF46579">
    <property type="entry name" value="Prefoldin"/>
    <property type="match status" value="1"/>
</dbReference>
<sequence length="244" mass="27627">MYLHHHYKYFGCDKPILEIKQRACGRGRDGARQPRLPSLPKMAAATGGEAVCGDGPASGTGDGGGKRSHLGIPEAVFVEDVDSFMKQPGNETADVVLKKLDEQYQKYKFMELNLAQKKRRLKSQIPEIKQTLEILKHMQKKKESTDLMETRFLLADNVYCKASVPPTDKVCLWLGANVMLEYDIDEAQALLEKNLSTATKNLESLEEDLDFLRDQFTTTEVNMARVYNWDVKRRNKDEPAKNTA</sequence>
<dbReference type="Pfam" id="PF02996">
    <property type="entry name" value="Prefoldin"/>
    <property type="match status" value="1"/>
</dbReference>
<dbReference type="FunFam" id="1.10.287.370:FF:000001">
    <property type="entry name" value="Prefoldin subunit 3"/>
    <property type="match status" value="1"/>
</dbReference>
<keyword evidence="7" id="KW-0175">Coiled coil</keyword>
<evidence type="ECO:0000256" key="5">
    <source>
        <dbReference type="ARBA" id="ARBA00067450"/>
    </source>
</evidence>
<dbReference type="CDD" id="cd23156">
    <property type="entry name" value="Prefoldin_3"/>
    <property type="match status" value="1"/>
</dbReference>
<evidence type="ECO:0000256" key="3">
    <source>
        <dbReference type="ARBA" id="ARBA00024667"/>
    </source>
</evidence>
<dbReference type="GO" id="GO:0016272">
    <property type="term" value="C:prefoldin complex"/>
    <property type="evidence" value="ECO:0007669"/>
    <property type="project" value="InterPro"/>
</dbReference>
<dbReference type="Gene3D" id="1.10.287.370">
    <property type="match status" value="1"/>
</dbReference>
<organism evidence="8 9">
    <name type="scientific">Crotalus adamanteus</name>
    <name type="common">Eastern diamondback rattlesnake</name>
    <dbReference type="NCBI Taxonomy" id="8729"/>
    <lineage>
        <taxon>Eukaryota</taxon>
        <taxon>Metazoa</taxon>
        <taxon>Chordata</taxon>
        <taxon>Craniata</taxon>
        <taxon>Vertebrata</taxon>
        <taxon>Euteleostomi</taxon>
        <taxon>Lepidosauria</taxon>
        <taxon>Squamata</taxon>
        <taxon>Bifurcata</taxon>
        <taxon>Unidentata</taxon>
        <taxon>Episquamata</taxon>
        <taxon>Toxicofera</taxon>
        <taxon>Serpentes</taxon>
        <taxon>Colubroidea</taxon>
        <taxon>Viperidae</taxon>
        <taxon>Crotalinae</taxon>
        <taxon>Crotalus</taxon>
    </lineage>
</organism>
<feature type="coiled-coil region" evidence="7">
    <location>
        <begin position="188"/>
        <end position="222"/>
    </location>
</feature>
<dbReference type="GO" id="GO:0007021">
    <property type="term" value="P:tubulin complex assembly"/>
    <property type="evidence" value="ECO:0007669"/>
    <property type="project" value="TreeGrafter"/>
</dbReference>
<name>A0AAW1AUJ8_CROAD</name>
<dbReference type="InterPro" id="IPR016655">
    <property type="entry name" value="PFD3"/>
</dbReference>
<gene>
    <name evidence="8" type="ORF">NXF25_015895</name>
</gene>
<dbReference type="PANTHER" id="PTHR12409:SF0">
    <property type="entry name" value="PREFOLDIN SUBUNIT 3"/>
    <property type="match status" value="1"/>
</dbReference>
<proteinExistence type="inferred from homology"/>
<comment type="subunit">
    <text evidence="4">Heterohexamer of two PFD-alpha type and four PFD-beta type subunits. Binds to the C-terminal part of VHL.</text>
</comment>
<protein>
    <recommendedName>
        <fullName evidence="5">Prefoldin subunit 3</fullName>
    </recommendedName>
    <alternativeName>
        <fullName evidence="6">von Hippel-Lindau-binding protein 1</fullName>
    </alternativeName>
</protein>
<dbReference type="GO" id="GO:0015631">
    <property type="term" value="F:tubulin binding"/>
    <property type="evidence" value="ECO:0007669"/>
    <property type="project" value="TreeGrafter"/>
</dbReference>
<dbReference type="PANTHER" id="PTHR12409">
    <property type="entry name" value="PREFOLDIN SUBUNIT 3"/>
    <property type="match status" value="1"/>
</dbReference>
<keyword evidence="9" id="KW-1185">Reference proteome</keyword>
<dbReference type="InterPro" id="IPR009053">
    <property type="entry name" value="Prefoldin"/>
</dbReference>
<evidence type="ECO:0000256" key="4">
    <source>
        <dbReference type="ARBA" id="ARBA00062055"/>
    </source>
</evidence>
<dbReference type="EMBL" id="JAOTOJ010000013">
    <property type="protein sequence ID" value="KAK9393443.1"/>
    <property type="molecule type" value="Genomic_DNA"/>
</dbReference>
<comment type="caution">
    <text evidence="8">The sequence shown here is derived from an EMBL/GenBank/DDBJ whole genome shotgun (WGS) entry which is preliminary data.</text>
</comment>
<evidence type="ECO:0000256" key="1">
    <source>
        <dbReference type="ARBA" id="ARBA00010048"/>
    </source>
</evidence>
<dbReference type="GO" id="GO:0005737">
    <property type="term" value="C:cytoplasm"/>
    <property type="evidence" value="ECO:0007669"/>
    <property type="project" value="TreeGrafter"/>
</dbReference>
<reference evidence="8 9" key="1">
    <citation type="journal article" date="2024" name="Proc. Natl. Acad. Sci. U.S.A.">
        <title>The genetic regulatory architecture and epigenomic basis for age-related changes in rattlesnake venom.</title>
        <authorList>
            <person name="Hogan M.P."/>
            <person name="Holding M.L."/>
            <person name="Nystrom G.S."/>
            <person name="Colston T.J."/>
            <person name="Bartlett D.A."/>
            <person name="Mason A.J."/>
            <person name="Ellsworth S.A."/>
            <person name="Rautsaw R.M."/>
            <person name="Lawrence K.C."/>
            <person name="Strickland J.L."/>
            <person name="He B."/>
            <person name="Fraser P."/>
            <person name="Margres M.J."/>
            <person name="Gilbert D.M."/>
            <person name="Gibbs H.L."/>
            <person name="Parkinson C.L."/>
            <person name="Rokyta D.R."/>
        </authorList>
    </citation>
    <scope>NUCLEOTIDE SEQUENCE [LARGE SCALE GENOMIC DNA]</scope>
    <source>
        <strain evidence="8">DRR0105</strain>
    </source>
</reference>
<dbReference type="AlphaFoldDB" id="A0AAW1AUJ8"/>
<dbReference type="GO" id="GO:0006457">
    <property type="term" value="P:protein folding"/>
    <property type="evidence" value="ECO:0007669"/>
    <property type="project" value="InterPro"/>
</dbReference>
<accession>A0AAW1AUJ8</accession>
<evidence type="ECO:0000256" key="6">
    <source>
        <dbReference type="ARBA" id="ARBA00077791"/>
    </source>
</evidence>
<evidence type="ECO:0000313" key="8">
    <source>
        <dbReference type="EMBL" id="KAK9393443.1"/>
    </source>
</evidence>
<evidence type="ECO:0000256" key="7">
    <source>
        <dbReference type="SAM" id="Coils"/>
    </source>
</evidence>